<evidence type="ECO:0000256" key="3">
    <source>
        <dbReference type="ARBA" id="ARBA00022692"/>
    </source>
</evidence>
<keyword evidence="3 8" id="KW-0812">Transmembrane</keyword>
<feature type="transmembrane region" description="Helical" evidence="8">
    <location>
        <begin position="756"/>
        <end position="776"/>
    </location>
</feature>
<organism evidence="10 11">
    <name type="scientific">Clostridium neuense</name>
    <dbReference type="NCBI Taxonomy" id="1728934"/>
    <lineage>
        <taxon>Bacteria</taxon>
        <taxon>Bacillati</taxon>
        <taxon>Bacillota</taxon>
        <taxon>Clostridia</taxon>
        <taxon>Eubacteriales</taxon>
        <taxon>Clostridiaceae</taxon>
        <taxon>Clostridium</taxon>
    </lineage>
</organism>
<evidence type="ECO:0000259" key="9">
    <source>
        <dbReference type="Pfam" id="PF02687"/>
    </source>
</evidence>
<evidence type="ECO:0000256" key="5">
    <source>
        <dbReference type="ARBA" id="ARBA00023136"/>
    </source>
</evidence>
<feature type="transmembrane region" description="Helical" evidence="8">
    <location>
        <begin position="987"/>
        <end position="1006"/>
    </location>
</feature>
<feature type="transmembrane region" description="Helical" evidence="8">
    <location>
        <begin position="675"/>
        <end position="701"/>
    </location>
</feature>
<feature type="transmembrane region" description="Helical" evidence="8">
    <location>
        <begin position="1040"/>
        <end position="1060"/>
    </location>
</feature>
<keyword evidence="5 8" id="KW-0472">Membrane</keyword>
<feature type="transmembrane region" description="Helical" evidence="8">
    <location>
        <begin position="632"/>
        <end position="655"/>
    </location>
</feature>
<feature type="domain" description="ABC3 transporter permease C-terminal" evidence="9">
    <location>
        <begin position="590"/>
        <end position="701"/>
    </location>
</feature>
<feature type="coiled-coil region" evidence="6">
    <location>
        <begin position="316"/>
        <end position="343"/>
    </location>
</feature>
<dbReference type="Proteomes" id="UP001623592">
    <property type="component" value="Unassembled WGS sequence"/>
</dbReference>
<proteinExistence type="predicted"/>
<dbReference type="PANTHER" id="PTHR30287:SF1">
    <property type="entry name" value="INNER MEMBRANE PROTEIN"/>
    <property type="match status" value="1"/>
</dbReference>
<evidence type="ECO:0000256" key="6">
    <source>
        <dbReference type="SAM" id="Coils"/>
    </source>
</evidence>
<evidence type="ECO:0000256" key="1">
    <source>
        <dbReference type="ARBA" id="ARBA00004651"/>
    </source>
</evidence>
<sequence>MKKTFLKNLFRDIYKTLSRFLSIVIIIAVGVAFYAGVRATSPDMKKSGDYYFNSTNFMDFKLTSTLGITKDNISKIKNLSGIKSIYGSKSVDGIVVKDKHSLVVNVNSLPEENMNKILITSGRKPSSDKEAIVEDKFLKENKFKIGDKIIIKSGNDTNIKDSLKEDEFKIVGTAKSPLYLSAQRQLSSVGDGSVKGFIYLLPGVFKSEVYTEAYVTTNNSEAKNSLLYNDQYKDANSSIENSLKKLGKELNKERYKEVFDDANDKIKNAEDKLKKAEKEAEDKFKDGYKKLSDAQKNISDGKNELSRNEAIFNSKIADGQKQISDGEKQIETAEEEINSKAKDMENGRSSIEAAKKQIDYGEVQLGLGKNQAANSIDGAVKNKLSDIKKQLQNDPSNPVYNYQYNALNAIYEKDLNGKSFDDMYNALKSDGLLPQIKSYVDIEGIKNNFDSKEAQLNSGKQQITANENAIYDGEARLEAGKREIEANKSKISNAELQLEASKKDGQAKLDDARSKIETGQREIDDNTKKLKEEEAKANKKFKDAEEDIADNKDKLKDIKKPDFYVLGRSQNIGYEGYRQDSNRIDNIGKAFPLIFFLVAALVSLTTMTRMVQENRIEIGTFKALGYSRKAIISHYLIYSLLASLIGSLVGISFGFRLFPPLIITAYGSLYAIPKAITPFNVVLAVEASIIAIFFTTIAAVASTMEELREVPASLMRPKPPKAGKLILLERVTFIWNRLKFTRKVTARNIFRYKQRLFMTVIGIAACTGLMITGFGLKSGIKGAVEKQFSQIYKFDMQVNLKDEINSVKKEKIKSSAKEDSNIKSVLFTYSKNVTVKNKSLSNMDAYIVVPENKDDINKYISLSRNNKDLKLSDDGVIVTQKLLKLTGKKVGDTLDITVDGKTIKSQISGVTEHYIQHYIYMSPKYYEKISNEKVKFNSFYGLLKSTSTNSQNNTSKILSKIKEVGSVSFKNNVQFDSNKSMKSINSVVLILIAAAGVLAFVVIYNLTNININERRRELATIKLLGFYNNELAAYIYRENIILTAIGSVVGIFFGIFIQNFVVVTAETDVMMFLRTINPIYFVYSILLTMVFSIIVNLAMYNRFDKIDMVESLKSAE</sequence>
<feature type="domain" description="ABC3 transporter permease C-terminal" evidence="9">
    <location>
        <begin position="990"/>
        <end position="1100"/>
    </location>
</feature>
<feature type="coiled-coil region" evidence="6">
    <location>
        <begin position="229"/>
        <end position="286"/>
    </location>
</feature>
<keyword evidence="11" id="KW-1185">Reference proteome</keyword>
<comment type="caution">
    <text evidence="10">The sequence shown here is derived from an EMBL/GenBank/DDBJ whole genome shotgun (WGS) entry which is preliminary data.</text>
</comment>
<feature type="transmembrane region" description="Helical" evidence="8">
    <location>
        <begin position="590"/>
        <end position="611"/>
    </location>
</feature>
<dbReference type="RefSeq" id="WP_406786455.1">
    <property type="nucleotide sequence ID" value="NZ_JBJIAA010000003.1"/>
</dbReference>
<keyword evidence="6" id="KW-0175">Coiled coil</keyword>
<feature type="region of interest" description="Disordered" evidence="7">
    <location>
        <begin position="502"/>
        <end position="530"/>
    </location>
</feature>
<gene>
    <name evidence="10" type="ORF">ACJDT4_05110</name>
</gene>
<name>A0ABW8TBL9_9CLOT</name>
<evidence type="ECO:0000256" key="2">
    <source>
        <dbReference type="ARBA" id="ARBA00022475"/>
    </source>
</evidence>
<dbReference type="PANTHER" id="PTHR30287">
    <property type="entry name" value="MEMBRANE COMPONENT OF PREDICTED ABC SUPERFAMILY METABOLITE UPTAKE TRANSPORTER"/>
    <property type="match status" value="1"/>
</dbReference>
<evidence type="ECO:0000313" key="10">
    <source>
        <dbReference type="EMBL" id="MFL0249792.1"/>
    </source>
</evidence>
<evidence type="ECO:0000256" key="8">
    <source>
        <dbReference type="SAM" id="Phobius"/>
    </source>
</evidence>
<evidence type="ECO:0000256" key="4">
    <source>
        <dbReference type="ARBA" id="ARBA00022989"/>
    </source>
</evidence>
<evidence type="ECO:0000313" key="11">
    <source>
        <dbReference type="Proteomes" id="UP001623592"/>
    </source>
</evidence>
<dbReference type="InterPro" id="IPR038766">
    <property type="entry name" value="Membrane_comp_ABC_pdt"/>
</dbReference>
<reference evidence="10 11" key="1">
    <citation type="submission" date="2024-11" db="EMBL/GenBank/DDBJ databases">
        <authorList>
            <person name="Heng Y.C."/>
            <person name="Lim A.C.H."/>
            <person name="Lee J.K.Y."/>
            <person name="Kittelmann S."/>
        </authorList>
    </citation>
    <scope>NUCLEOTIDE SEQUENCE [LARGE SCALE GENOMIC DNA]</scope>
    <source>
        <strain evidence="10 11">WILCCON 0114</strain>
    </source>
</reference>
<feature type="transmembrane region" description="Helical" evidence="8">
    <location>
        <begin position="20"/>
        <end position="37"/>
    </location>
</feature>
<evidence type="ECO:0000256" key="7">
    <source>
        <dbReference type="SAM" id="MobiDB-lite"/>
    </source>
</evidence>
<accession>A0ABW8TBL9</accession>
<protein>
    <submittedName>
        <fullName evidence="10">FtsX-like permease family protein</fullName>
    </submittedName>
</protein>
<keyword evidence="2" id="KW-1003">Cell membrane</keyword>
<keyword evidence="4 8" id="KW-1133">Transmembrane helix</keyword>
<dbReference type="InterPro" id="IPR003838">
    <property type="entry name" value="ABC3_permease_C"/>
</dbReference>
<feature type="transmembrane region" description="Helical" evidence="8">
    <location>
        <begin position="1080"/>
        <end position="1100"/>
    </location>
</feature>
<comment type="subcellular location">
    <subcellularLocation>
        <location evidence="1">Cell membrane</location>
        <topology evidence="1">Multi-pass membrane protein</topology>
    </subcellularLocation>
</comment>
<dbReference type="EMBL" id="JBJIAA010000003">
    <property type="protein sequence ID" value="MFL0249792.1"/>
    <property type="molecule type" value="Genomic_DNA"/>
</dbReference>
<dbReference type="Pfam" id="PF02687">
    <property type="entry name" value="FtsX"/>
    <property type="match status" value="2"/>
</dbReference>